<dbReference type="PaxDb" id="35128-Thaps10683"/>
<dbReference type="Proteomes" id="UP000001449">
    <property type="component" value="Chromosome 17"/>
</dbReference>
<feature type="domain" description="Sm" evidence="10">
    <location>
        <begin position="33"/>
        <end position="113"/>
    </location>
</feature>
<dbReference type="InterPro" id="IPR047575">
    <property type="entry name" value="Sm"/>
</dbReference>
<dbReference type="GO" id="GO:0097526">
    <property type="term" value="C:spliceosomal tri-snRNP complex"/>
    <property type="evidence" value="ECO:0000318"/>
    <property type="project" value="GO_Central"/>
</dbReference>
<evidence type="ECO:0000256" key="9">
    <source>
        <dbReference type="SAM" id="MobiDB-lite"/>
    </source>
</evidence>
<evidence type="ECO:0000313" key="11">
    <source>
        <dbReference type="EMBL" id="EED88226.1"/>
    </source>
</evidence>
<dbReference type="PROSITE" id="PS52002">
    <property type="entry name" value="SM"/>
    <property type="match status" value="1"/>
</dbReference>
<evidence type="ECO:0000256" key="6">
    <source>
        <dbReference type="ARBA" id="ARBA00023187"/>
    </source>
</evidence>
<keyword evidence="7" id="KW-0539">Nucleus</keyword>
<feature type="compositionally biased region" description="Gly residues" evidence="9">
    <location>
        <begin position="8"/>
        <end position="28"/>
    </location>
</feature>
<dbReference type="FunCoup" id="B8CE82">
    <property type="interactions" value="435"/>
</dbReference>
<dbReference type="Pfam" id="PF01423">
    <property type="entry name" value="LSM"/>
    <property type="match status" value="1"/>
</dbReference>
<dbReference type="EMBL" id="CM000651">
    <property type="protein sequence ID" value="EED88226.1"/>
    <property type="molecule type" value="Genomic_DNA"/>
</dbReference>
<dbReference type="GeneID" id="7442126"/>
<feature type="region of interest" description="Disordered" evidence="9">
    <location>
        <begin position="1"/>
        <end position="30"/>
    </location>
</feature>
<evidence type="ECO:0000256" key="1">
    <source>
        <dbReference type="ARBA" id="ARBA00004123"/>
    </source>
</evidence>
<keyword evidence="6" id="KW-0508">mRNA splicing</keyword>
<dbReference type="InterPro" id="IPR044641">
    <property type="entry name" value="Lsm7/SmG-like"/>
</dbReference>
<dbReference type="InterPro" id="IPR001163">
    <property type="entry name" value="Sm_dom_euk/arc"/>
</dbReference>
<dbReference type="GO" id="GO:1990726">
    <property type="term" value="C:Lsm1-7-Pat1 complex"/>
    <property type="evidence" value="ECO:0000318"/>
    <property type="project" value="GO_Central"/>
</dbReference>
<dbReference type="InParanoid" id="B8CE82"/>
<dbReference type="GO" id="GO:0005689">
    <property type="term" value="C:U12-type spliceosomal complex"/>
    <property type="evidence" value="ECO:0000318"/>
    <property type="project" value="GO_Central"/>
</dbReference>
<dbReference type="eggNOG" id="KOG1781">
    <property type="taxonomic scope" value="Eukaryota"/>
</dbReference>
<dbReference type="SMART" id="SM00651">
    <property type="entry name" value="Sm"/>
    <property type="match status" value="1"/>
</dbReference>
<sequence length="131" mass="13691">MSTETKGRGGGRGGGGRGGGGGGRGGAGNSKKESILELAKLVDSSVRVKCLGGRELRGALRGYDELVNLVLDDCEEFMRDPEDPETITNQTRKLGLVVIRGTQVSLVSPEEGTEEIANPFLGGGEEEEEEG</sequence>
<dbReference type="HOGENOM" id="CLU_076902_3_0_1"/>
<dbReference type="GO" id="GO:0071013">
    <property type="term" value="C:catalytic step 2 spliceosome"/>
    <property type="evidence" value="ECO:0000318"/>
    <property type="project" value="GO_Central"/>
</dbReference>
<keyword evidence="12" id="KW-1185">Reference proteome</keyword>
<protein>
    <recommendedName>
        <fullName evidence="10">Sm domain-containing protein</fullName>
    </recommendedName>
</protein>
<evidence type="ECO:0000256" key="8">
    <source>
        <dbReference type="ARBA" id="ARBA00023274"/>
    </source>
</evidence>
<keyword evidence="5" id="KW-0694">RNA-binding</keyword>
<dbReference type="KEGG" id="tps:THAPSDRAFT_10683"/>
<keyword evidence="8" id="KW-0687">Ribonucleoprotein</keyword>
<reference evidence="11 12" key="2">
    <citation type="journal article" date="2008" name="Nature">
        <title>The Phaeodactylum genome reveals the evolutionary history of diatom genomes.</title>
        <authorList>
            <person name="Bowler C."/>
            <person name="Allen A.E."/>
            <person name="Badger J.H."/>
            <person name="Grimwood J."/>
            <person name="Jabbari K."/>
            <person name="Kuo A."/>
            <person name="Maheswari U."/>
            <person name="Martens C."/>
            <person name="Maumus F."/>
            <person name="Otillar R.P."/>
            <person name="Rayko E."/>
            <person name="Salamov A."/>
            <person name="Vandepoele K."/>
            <person name="Beszteri B."/>
            <person name="Gruber A."/>
            <person name="Heijde M."/>
            <person name="Katinka M."/>
            <person name="Mock T."/>
            <person name="Valentin K."/>
            <person name="Verret F."/>
            <person name="Berges J.A."/>
            <person name="Brownlee C."/>
            <person name="Cadoret J.P."/>
            <person name="Chiovitti A."/>
            <person name="Choi C.J."/>
            <person name="Coesel S."/>
            <person name="De Martino A."/>
            <person name="Detter J.C."/>
            <person name="Durkin C."/>
            <person name="Falciatore A."/>
            <person name="Fournet J."/>
            <person name="Haruta M."/>
            <person name="Huysman M.J."/>
            <person name="Jenkins B.D."/>
            <person name="Jiroutova K."/>
            <person name="Jorgensen R.E."/>
            <person name="Joubert Y."/>
            <person name="Kaplan A."/>
            <person name="Kroger N."/>
            <person name="Kroth P.G."/>
            <person name="La Roche J."/>
            <person name="Lindquist E."/>
            <person name="Lommer M."/>
            <person name="Martin-Jezequel V."/>
            <person name="Lopez P.J."/>
            <person name="Lucas S."/>
            <person name="Mangogna M."/>
            <person name="McGinnis K."/>
            <person name="Medlin L.K."/>
            <person name="Montsant A."/>
            <person name="Oudot-Le Secq M.P."/>
            <person name="Napoli C."/>
            <person name="Obornik M."/>
            <person name="Parker M.S."/>
            <person name="Petit J.L."/>
            <person name="Porcel B.M."/>
            <person name="Poulsen N."/>
            <person name="Robison M."/>
            <person name="Rychlewski L."/>
            <person name="Rynearson T.A."/>
            <person name="Schmutz J."/>
            <person name="Shapiro H."/>
            <person name="Siaut M."/>
            <person name="Stanley M."/>
            <person name="Sussman M.R."/>
            <person name="Taylor A.R."/>
            <person name="Vardi A."/>
            <person name="von Dassow P."/>
            <person name="Vyverman W."/>
            <person name="Willis A."/>
            <person name="Wyrwicz L.S."/>
            <person name="Rokhsar D.S."/>
            <person name="Weissenbach J."/>
            <person name="Armbrust E.V."/>
            <person name="Green B.R."/>
            <person name="Van de Peer Y."/>
            <person name="Grigoriev I.V."/>
        </authorList>
    </citation>
    <scope>NUCLEOTIDE SEQUENCE [LARGE SCALE GENOMIC DNA]</scope>
    <source>
        <strain evidence="11 12">CCMP1335</strain>
    </source>
</reference>
<evidence type="ECO:0000259" key="10">
    <source>
        <dbReference type="PROSITE" id="PS52002"/>
    </source>
</evidence>
<evidence type="ECO:0000256" key="2">
    <source>
        <dbReference type="ARBA" id="ARBA00006850"/>
    </source>
</evidence>
<comment type="similarity">
    <text evidence="2">Belongs to the snRNP Sm proteins family.</text>
</comment>
<dbReference type="PANTHER" id="PTHR10553:SF5">
    <property type="entry name" value="U6 SNRNA-ASSOCIATED SM-LIKE PROTEIN LSM7"/>
    <property type="match status" value="1"/>
</dbReference>
<evidence type="ECO:0000256" key="3">
    <source>
        <dbReference type="ARBA" id="ARBA00022664"/>
    </source>
</evidence>
<dbReference type="AlphaFoldDB" id="B8CE82"/>
<dbReference type="GO" id="GO:0000398">
    <property type="term" value="P:mRNA splicing, via spliceosome"/>
    <property type="evidence" value="ECO:0007669"/>
    <property type="project" value="InterPro"/>
</dbReference>
<dbReference type="SUPFAM" id="SSF50182">
    <property type="entry name" value="Sm-like ribonucleoproteins"/>
    <property type="match status" value="1"/>
</dbReference>
<reference evidence="11 12" key="1">
    <citation type="journal article" date="2004" name="Science">
        <title>The genome of the diatom Thalassiosira pseudonana: ecology, evolution, and metabolism.</title>
        <authorList>
            <person name="Armbrust E.V."/>
            <person name="Berges J.A."/>
            <person name="Bowler C."/>
            <person name="Green B.R."/>
            <person name="Martinez D."/>
            <person name="Putnam N.H."/>
            <person name="Zhou S."/>
            <person name="Allen A.E."/>
            <person name="Apt K.E."/>
            <person name="Bechner M."/>
            <person name="Brzezinski M.A."/>
            <person name="Chaal B.K."/>
            <person name="Chiovitti A."/>
            <person name="Davis A.K."/>
            <person name="Demarest M.S."/>
            <person name="Detter J.C."/>
            <person name="Glavina T."/>
            <person name="Goodstein D."/>
            <person name="Hadi M.Z."/>
            <person name="Hellsten U."/>
            <person name="Hildebrand M."/>
            <person name="Jenkins B.D."/>
            <person name="Jurka J."/>
            <person name="Kapitonov V.V."/>
            <person name="Kroger N."/>
            <person name="Lau W.W."/>
            <person name="Lane T.W."/>
            <person name="Larimer F.W."/>
            <person name="Lippmeier J.C."/>
            <person name="Lucas S."/>
            <person name="Medina M."/>
            <person name="Montsant A."/>
            <person name="Obornik M."/>
            <person name="Parker M.S."/>
            <person name="Palenik B."/>
            <person name="Pazour G.J."/>
            <person name="Richardson P.M."/>
            <person name="Rynearson T.A."/>
            <person name="Saito M.A."/>
            <person name="Schwartz D.C."/>
            <person name="Thamatrakoln K."/>
            <person name="Valentin K."/>
            <person name="Vardi A."/>
            <person name="Wilkerson F.P."/>
            <person name="Rokhsar D.S."/>
        </authorList>
    </citation>
    <scope>NUCLEOTIDE SEQUENCE [LARGE SCALE GENOMIC DNA]</scope>
    <source>
        <strain evidence="11 12">CCMP1335</strain>
    </source>
</reference>
<organism evidence="11 12">
    <name type="scientific">Thalassiosira pseudonana</name>
    <name type="common">Marine diatom</name>
    <name type="synonym">Cyclotella nana</name>
    <dbReference type="NCBI Taxonomy" id="35128"/>
    <lineage>
        <taxon>Eukaryota</taxon>
        <taxon>Sar</taxon>
        <taxon>Stramenopiles</taxon>
        <taxon>Ochrophyta</taxon>
        <taxon>Bacillariophyta</taxon>
        <taxon>Coscinodiscophyceae</taxon>
        <taxon>Thalassiosirophycidae</taxon>
        <taxon>Thalassiosirales</taxon>
        <taxon>Thalassiosiraceae</taxon>
        <taxon>Thalassiosira</taxon>
    </lineage>
</organism>
<dbReference type="InterPro" id="IPR010920">
    <property type="entry name" value="LSM_dom_sf"/>
</dbReference>
<comment type="subcellular location">
    <subcellularLocation>
        <location evidence="1">Nucleus</location>
    </subcellularLocation>
</comment>
<evidence type="ECO:0000256" key="4">
    <source>
        <dbReference type="ARBA" id="ARBA00022728"/>
    </source>
</evidence>
<evidence type="ECO:0000256" key="5">
    <source>
        <dbReference type="ARBA" id="ARBA00022884"/>
    </source>
</evidence>
<dbReference type="GO" id="GO:0005688">
    <property type="term" value="C:U6 snRNP"/>
    <property type="evidence" value="ECO:0000318"/>
    <property type="project" value="GO_Central"/>
</dbReference>
<dbReference type="STRING" id="35128.B8CE82"/>
<keyword evidence="4" id="KW-0747">Spliceosome</keyword>
<dbReference type="GO" id="GO:0000956">
    <property type="term" value="P:nuclear-transcribed mRNA catabolic process"/>
    <property type="evidence" value="ECO:0007669"/>
    <property type="project" value="InterPro"/>
</dbReference>
<feature type="region of interest" description="Disordered" evidence="9">
    <location>
        <begin position="107"/>
        <end position="131"/>
    </location>
</feature>
<dbReference type="CDD" id="cd01729">
    <property type="entry name" value="LSm7"/>
    <property type="match status" value="1"/>
</dbReference>
<dbReference type="InterPro" id="IPR017132">
    <property type="entry name" value="Lsm7"/>
</dbReference>
<dbReference type="GO" id="GO:0071004">
    <property type="term" value="C:U2-type prespliceosome"/>
    <property type="evidence" value="ECO:0000318"/>
    <property type="project" value="GO_Central"/>
</dbReference>
<keyword evidence="3" id="KW-0507">mRNA processing</keyword>
<dbReference type="RefSeq" id="XP_002294392.1">
    <property type="nucleotide sequence ID" value="XM_002294356.1"/>
</dbReference>
<gene>
    <name evidence="11" type="ORF">THAPSDRAFT_10683</name>
</gene>
<dbReference type="Gene3D" id="2.30.30.100">
    <property type="match status" value="1"/>
</dbReference>
<evidence type="ECO:0000256" key="7">
    <source>
        <dbReference type="ARBA" id="ARBA00023242"/>
    </source>
</evidence>
<proteinExistence type="inferred from homology"/>
<accession>B8CE82</accession>
<dbReference type="PANTHER" id="PTHR10553">
    <property type="entry name" value="SMALL NUCLEAR RIBONUCLEOPROTEIN"/>
    <property type="match status" value="1"/>
</dbReference>
<dbReference type="OMA" id="PFVQQEE"/>
<dbReference type="GO" id="GO:0003723">
    <property type="term" value="F:RNA binding"/>
    <property type="evidence" value="ECO:0007669"/>
    <property type="project" value="UniProtKB-KW"/>
</dbReference>
<evidence type="ECO:0000313" key="12">
    <source>
        <dbReference type="Proteomes" id="UP000001449"/>
    </source>
</evidence>
<name>B8CE82_THAPS</name>
<dbReference type="FunFam" id="2.30.30.100:FF:000062">
    <property type="entry name" value="Probable U6 snRNA-associated Sm-like protein LSm7"/>
    <property type="match status" value="1"/>
</dbReference>